<keyword evidence="3" id="KW-0233">DNA recombination</keyword>
<keyword evidence="2" id="KW-0238">DNA-binding</keyword>
<dbReference type="Gene3D" id="1.10.150.130">
    <property type="match status" value="1"/>
</dbReference>
<dbReference type="PANTHER" id="PTHR30349:SF41">
    <property type="entry name" value="INTEGRASE_RECOMBINASE PROTEIN MJ0367-RELATED"/>
    <property type="match status" value="1"/>
</dbReference>
<dbReference type="KEGG" id="ssm:Spirs_2159"/>
<evidence type="ECO:0000313" key="5">
    <source>
        <dbReference type="Proteomes" id="UP000002318"/>
    </source>
</evidence>
<dbReference type="EMBL" id="CP002116">
    <property type="protein sequence ID" value="ADK81279.1"/>
    <property type="molecule type" value="Genomic_DNA"/>
</dbReference>
<protein>
    <submittedName>
        <fullName evidence="4">Integrase family protein</fullName>
    </submittedName>
</protein>
<dbReference type="GO" id="GO:0006310">
    <property type="term" value="P:DNA recombination"/>
    <property type="evidence" value="ECO:0007669"/>
    <property type="project" value="UniProtKB-KW"/>
</dbReference>
<dbReference type="Proteomes" id="UP000002318">
    <property type="component" value="Chromosome"/>
</dbReference>
<organism evidence="4 5">
    <name type="scientific">Sediminispirochaeta smaragdinae (strain DSM 11293 / JCM 15392 / SEBR 4228)</name>
    <name type="common">Spirochaeta smaragdinae</name>
    <dbReference type="NCBI Taxonomy" id="573413"/>
    <lineage>
        <taxon>Bacteria</taxon>
        <taxon>Pseudomonadati</taxon>
        <taxon>Spirochaetota</taxon>
        <taxon>Spirochaetia</taxon>
        <taxon>Spirochaetales</taxon>
        <taxon>Spirochaetaceae</taxon>
        <taxon>Sediminispirochaeta</taxon>
    </lineage>
</organism>
<dbReference type="PANTHER" id="PTHR30349">
    <property type="entry name" value="PHAGE INTEGRASE-RELATED"/>
    <property type="match status" value="1"/>
</dbReference>
<evidence type="ECO:0000313" key="4">
    <source>
        <dbReference type="EMBL" id="ADK81279.1"/>
    </source>
</evidence>
<dbReference type="InterPro" id="IPR010998">
    <property type="entry name" value="Integrase_recombinase_N"/>
</dbReference>
<comment type="similarity">
    <text evidence="1">Belongs to the 'phage' integrase family.</text>
</comment>
<evidence type="ECO:0000256" key="1">
    <source>
        <dbReference type="ARBA" id="ARBA00008857"/>
    </source>
</evidence>
<keyword evidence="5" id="KW-1185">Reference proteome</keyword>
<dbReference type="AlphaFoldDB" id="E1R393"/>
<reference evidence="4 5" key="1">
    <citation type="journal article" date="2010" name="Stand. Genomic Sci.">
        <title>Complete genome sequence of Spirochaeta smaragdinae type strain (SEBR 4228).</title>
        <authorList>
            <person name="Mavromatis K."/>
            <person name="Yasawong M."/>
            <person name="Chertkov O."/>
            <person name="Lapidus A."/>
            <person name="Lucas S."/>
            <person name="Nolan M."/>
            <person name="Del Rio T.G."/>
            <person name="Tice H."/>
            <person name="Cheng J.F."/>
            <person name="Pitluck S."/>
            <person name="Liolios K."/>
            <person name="Ivanova N."/>
            <person name="Tapia R."/>
            <person name="Han C."/>
            <person name="Bruce D."/>
            <person name="Goodwin L."/>
            <person name="Pati A."/>
            <person name="Chen A."/>
            <person name="Palaniappan K."/>
            <person name="Land M."/>
            <person name="Hauser L."/>
            <person name="Chang Y.J."/>
            <person name="Jeffries C.D."/>
            <person name="Detter J.C."/>
            <person name="Rohde M."/>
            <person name="Brambilla E."/>
            <person name="Spring S."/>
            <person name="Goker M."/>
            <person name="Sikorski J."/>
            <person name="Woyke T."/>
            <person name="Bristow J."/>
            <person name="Eisen J.A."/>
            <person name="Markowitz V."/>
            <person name="Hugenholtz P."/>
            <person name="Klenk H.P."/>
            <person name="Kyrpides N.C."/>
        </authorList>
    </citation>
    <scope>NUCLEOTIDE SEQUENCE [LARGE SCALE GENOMIC DNA]</scope>
    <source>
        <strain evidence="5">DSM 11293 / JCM 15392 / SEBR 4228</strain>
    </source>
</reference>
<dbReference type="GO" id="GO:0003677">
    <property type="term" value="F:DNA binding"/>
    <property type="evidence" value="ECO:0007669"/>
    <property type="project" value="UniProtKB-KW"/>
</dbReference>
<evidence type="ECO:0000256" key="3">
    <source>
        <dbReference type="ARBA" id="ARBA00023172"/>
    </source>
</evidence>
<accession>E1R393</accession>
<sequence>MATDFYHLFKRKYQNKAGREYFYWWYWWYDPDTGRQLQKPAGRAESVRKHAQEYINNLPIPSGKADTVRAVAEGMFEAGSPYLLRREAKGSGMKEGTLRAYSGFVRNHIVKDWGNTPLNQIEGADIEDWLMEKPFSNSTRNSIIDCWNLIFREAKRSNQVRRIPTIERFARNSRRYDTFRDDELFALFPEKREDLIALYSDPENDYYEEIEYYGLMFAVMLLTTVSGGLRSGEIRALCRDQVFINQSGIVVSKALDSNNKVTLPKKGKDDNPKWRAVLLPERAIQALSWWLEVAPPSGMLFKYADKPVDRNLLLDRLKLGMERVGLKLGMERVGLKLGMERVGLKLGMERVGIKPEGRKLKVHSLRYTYNTRMETLLSEERLLQFMGHESRQMTLHYSRPYWQERLVAYGGDKEKVEQFWK</sequence>
<dbReference type="STRING" id="573413.Spirs_2159"/>
<dbReference type="RefSeq" id="WP_013254743.1">
    <property type="nucleotide sequence ID" value="NC_014364.1"/>
</dbReference>
<dbReference type="OrthoDB" id="370532at2"/>
<dbReference type="InterPro" id="IPR011010">
    <property type="entry name" value="DNA_brk_join_enz"/>
</dbReference>
<name>E1R393_SEDSS</name>
<dbReference type="SUPFAM" id="SSF56349">
    <property type="entry name" value="DNA breaking-rejoining enzymes"/>
    <property type="match status" value="1"/>
</dbReference>
<evidence type="ECO:0000256" key="2">
    <source>
        <dbReference type="ARBA" id="ARBA00023125"/>
    </source>
</evidence>
<proteinExistence type="inferred from homology"/>
<dbReference type="HOGENOM" id="CLU_651967_0_0_12"/>
<dbReference type="InterPro" id="IPR013762">
    <property type="entry name" value="Integrase-like_cat_sf"/>
</dbReference>
<dbReference type="GO" id="GO:0015074">
    <property type="term" value="P:DNA integration"/>
    <property type="evidence" value="ECO:0007669"/>
    <property type="project" value="InterPro"/>
</dbReference>
<gene>
    <name evidence="4" type="ordered locus">Spirs_2159</name>
</gene>
<dbReference type="InterPro" id="IPR050090">
    <property type="entry name" value="Tyrosine_recombinase_XerCD"/>
</dbReference>
<dbReference type="Gene3D" id="1.10.443.10">
    <property type="entry name" value="Intergrase catalytic core"/>
    <property type="match status" value="1"/>
</dbReference>
<dbReference type="eggNOG" id="COG0582">
    <property type="taxonomic scope" value="Bacteria"/>
</dbReference>
<dbReference type="CDD" id="cd00397">
    <property type="entry name" value="DNA_BRE_C"/>
    <property type="match status" value="1"/>
</dbReference>